<keyword evidence="8 10" id="KW-0255">Endonuclease</keyword>
<dbReference type="GO" id="GO:0003723">
    <property type="term" value="F:RNA binding"/>
    <property type="evidence" value="ECO:0007669"/>
    <property type="project" value="UniProtKB-UniRule"/>
</dbReference>
<dbReference type="GO" id="GO:0032299">
    <property type="term" value="C:ribonuclease H2 complex"/>
    <property type="evidence" value="ECO:0007669"/>
    <property type="project" value="TreeGrafter"/>
</dbReference>
<gene>
    <name evidence="13" type="primary">rnhB_1</name>
    <name evidence="13" type="ORF">NCTC10184_00438</name>
</gene>
<comment type="catalytic activity">
    <reaction evidence="1 10 11">
        <text>Endonucleolytic cleavage to 5'-phosphomonoester.</text>
        <dbReference type="EC" id="3.1.26.4"/>
    </reaction>
</comment>
<comment type="cofactor">
    <cofactor evidence="10">
        <name>Mn(2+)</name>
        <dbReference type="ChEBI" id="CHEBI:29035"/>
    </cofactor>
    <cofactor evidence="10">
        <name>Mg(2+)</name>
        <dbReference type="ChEBI" id="CHEBI:18420"/>
    </cofactor>
    <text evidence="10">Manganese or magnesium. Binds 1 divalent metal ion per monomer in the absence of substrate. May bind a second metal ion after substrate binding.</text>
</comment>
<dbReference type="InterPro" id="IPR001352">
    <property type="entry name" value="RNase_HII/HIII"/>
</dbReference>
<evidence type="ECO:0000256" key="4">
    <source>
        <dbReference type="ARBA" id="ARBA00008378"/>
    </source>
</evidence>
<reference evidence="13 14" key="1">
    <citation type="submission" date="2019-01" db="EMBL/GenBank/DDBJ databases">
        <authorList>
            <consortium name="Pathogen Informatics"/>
        </authorList>
    </citation>
    <scope>NUCLEOTIDE SEQUENCE [LARGE SCALE GENOMIC DNA]</scope>
    <source>
        <strain evidence="13 14">NCTC10184</strain>
    </source>
</reference>
<name>A0A449BAJ3_9BACT</name>
<keyword evidence="7 10" id="KW-0479">Metal-binding</keyword>
<evidence type="ECO:0000256" key="3">
    <source>
        <dbReference type="ARBA" id="ARBA00004496"/>
    </source>
</evidence>
<keyword evidence="9 10" id="KW-0378">Hydrolase</keyword>
<organism evidence="13 14">
    <name type="scientific">Mycoplasmopsis columbinasalis</name>
    <dbReference type="NCBI Taxonomy" id="114880"/>
    <lineage>
        <taxon>Bacteria</taxon>
        <taxon>Bacillati</taxon>
        <taxon>Mycoplasmatota</taxon>
        <taxon>Mycoplasmoidales</taxon>
        <taxon>Metamycoplasmataceae</taxon>
        <taxon>Mycoplasmopsis</taxon>
    </lineage>
</organism>
<protein>
    <recommendedName>
        <fullName evidence="11">Ribonuclease</fullName>
        <ecNumber evidence="11">3.1.26.4</ecNumber>
    </recommendedName>
</protein>
<dbReference type="Proteomes" id="UP000290876">
    <property type="component" value="Chromosome"/>
</dbReference>
<dbReference type="GO" id="GO:0004523">
    <property type="term" value="F:RNA-DNA hybrid ribonuclease activity"/>
    <property type="evidence" value="ECO:0007669"/>
    <property type="project" value="UniProtKB-UniRule"/>
</dbReference>
<dbReference type="InterPro" id="IPR036397">
    <property type="entry name" value="RNaseH_sf"/>
</dbReference>
<dbReference type="Gene3D" id="3.30.420.10">
    <property type="entry name" value="Ribonuclease H-like superfamily/Ribonuclease H"/>
    <property type="match status" value="1"/>
</dbReference>
<evidence type="ECO:0000259" key="12">
    <source>
        <dbReference type="PROSITE" id="PS51975"/>
    </source>
</evidence>
<evidence type="ECO:0000256" key="2">
    <source>
        <dbReference type="ARBA" id="ARBA00004065"/>
    </source>
</evidence>
<dbReference type="KEGG" id="mcob:NCTC10184_00438"/>
<feature type="binding site" evidence="10">
    <location>
        <position position="32"/>
    </location>
    <ligand>
        <name>a divalent metal cation</name>
        <dbReference type="ChEBI" id="CHEBI:60240"/>
    </ligand>
</feature>
<dbReference type="PANTHER" id="PTHR10954:SF23">
    <property type="entry name" value="RIBONUCLEASE"/>
    <property type="match status" value="1"/>
</dbReference>
<evidence type="ECO:0000313" key="13">
    <source>
        <dbReference type="EMBL" id="VEU78209.1"/>
    </source>
</evidence>
<comment type="subcellular location">
    <subcellularLocation>
        <location evidence="3">Cytoplasm</location>
    </subcellularLocation>
</comment>
<dbReference type="PROSITE" id="PS51975">
    <property type="entry name" value="RNASE_H_2"/>
    <property type="match status" value="1"/>
</dbReference>
<sequence>MSNYDLDIIDLDDGRTYNFEAIYNHPYFIGVDETGTGDFFGPVVATSAYLPAERIAEIKVLGVKDSKKISDDKILNLAPKLEKIALSYTYVLSPRGYNNLCKKYNANEIKMFIHLQSINGLLDQTYREKLRVDGIFIDKYSTQRTIRNYYQKFVDNGYFRIRPLNYQVILGTKGESKSLAVAVASIIARARFLKYKKKMDIDYDTHFPFGAGKEVKELRNTLLQELGESELYEIAKVHFKMDEKEKSDL</sequence>
<keyword evidence="14" id="KW-1185">Reference proteome</keyword>
<keyword evidence="5" id="KW-0963">Cytoplasm</keyword>
<evidence type="ECO:0000256" key="6">
    <source>
        <dbReference type="ARBA" id="ARBA00022722"/>
    </source>
</evidence>
<evidence type="ECO:0000313" key="14">
    <source>
        <dbReference type="Proteomes" id="UP000290876"/>
    </source>
</evidence>
<evidence type="ECO:0000256" key="10">
    <source>
        <dbReference type="PROSITE-ProRule" id="PRU01319"/>
    </source>
</evidence>
<dbReference type="AlphaFoldDB" id="A0A449BAJ3"/>
<comment type="function">
    <text evidence="2 11">Endonuclease that specifically degrades the RNA of RNA-DNA hybrids.</text>
</comment>
<proteinExistence type="inferred from homology"/>
<accession>A0A449BAJ3</accession>
<dbReference type="CDD" id="cd06590">
    <property type="entry name" value="RNase_HII_bacteria_HIII_like"/>
    <property type="match status" value="1"/>
</dbReference>
<dbReference type="SUPFAM" id="SSF53098">
    <property type="entry name" value="Ribonuclease H-like"/>
    <property type="match status" value="1"/>
</dbReference>
<dbReference type="OrthoDB" id="9777935at2"/>
<comment type="similarity">
    <text evidence="4">Belongs to the RNase HII family. RnhC subfamily.</text>
</comment>
<evidence type="ECO:0000256" key="11">
    <source>
        <dbReference type="RuleBase" id="RU003515"/>
    </source>
</evidence>
<evidence type="ECO:0000256" key="9">
    <source>
        <dbReference type="ARBA" id="ARBA00022801"/>
    </source>
</evidence>
<dbReference type="RefSeq" id="WP_129623048.1">
    <property type="nucleotide sequence ID" value="NZ_LR215043.1"/>
</dbReference>
<dbReference type="InterPro" id="IPR012337">
    <property type="entry name" value="RNaseH-like_sf"/>
</dbReference>
<dbReference type="GO" id="GO:0046872">
    <property type="term" value="F:metal ion binding"/>
    <property type="evidence" value="ECO:0007669"/>
    <property type="project" value="UniProtKB-KW"/>
</dbReference>
<feature type="binding site" evidence="10">
    <location>
        <position position="33"/>
    </location>
    <ligand>
        <name>a divalent metal cation</name>
        <dbReference type="ChEBI" id="CHEBI:60240"/>
    </ligand>
</feature>
<evidence type="ECO:0000256" key="1">
    <source>
        <dbReference type="ARBA" id="ARBA00000077"/>
    </source>
</evidence>
<dbReference type="GO" id="GO:0006298">
    <property type="term" value="P:mismatch repair"/>
    <property type="evidence" value="ECO:0007669"/>
    <property type="project" value="TreeGrafter"/>
</dbReference>
<feature type="binding site" evidence="10">
    <location>
        <position position="138"/>
    </location>
    <ligand>
        <name>a divalent metal cation</name>
        <dbReference type="ChEBI" id="CHEBI:60240"/>
    </ligand>
</feature>
<feature type="domain" description="RNase H type-2" evidence="12">
    <location>
        <begin position="26"/>
        <end position="249"/>
    </location>
</feature>
<evidence type="ECO:0000256" key="8">
    <source>
        <dbReference type="ARBA" id="ARBA00022759"/>
    </source>
</evidence>
<dbReference type="EC" id="3.1.26.4" evidence="11"/>
<dbReference type="EMBL" id="LR215043">
    <property type="protein sequence ID" value="VEU78209.1"/>
    <property type="molecule type" value="Genomic_DNA"/>
</dbReference>
<evidence type="ECO:0000256" key="5">
    <source>
        <dbReference type="ARBA" id="ARBA00022490"/>
    </source>
</evidence>
<dbReference type="PANTHER" id="PTHR10954">
    <property type="entry name" value="RIBONUCLEASE H2 SUBUNIT A"/>
    <property type="match status" value="1"/>
</dbReference>
<dbReference type="Pfam" id="PF01351">
    <property type="entry name" value="RNase_HII"/>
    <property type="match status" value="1"/>
</dbReference>
<evidence type="ECO:0000256" key="7">
    <source>
        <dbReference type="ARBA" id="ARBA00022723"/>
    </source>
</evidence>
<dbReference type="InterPro" id="IPR024567">
    <property type="entry name" value="RNase_HII/HIII_dom"/>
</dbReference>
<dbReference type="GO" id="GO:0043137">
    <property type="term" value="P:DNA replication, removal of RNA primer"/>
    <property type="evidence" value="ECO:0007669"/>
    <property type="project" value="TreeGrafter"/>
</dbReference>
<keyword evidence="6 10" id="KW-0540">Nuclease</keyword>
<dbReference type="GO" id="GO:0005737">
    <property type="term" value="C:cytoplasm"/>
    <property type="evidence" value="ECO:0007669"/>
    <property type="project" value="UniProtKB-SubCell"/>
</dbReference>